<keyword evidence="3" id="KW-1185">Reference proteome</keyword>
<organism evidence="2 3">
    <name type="scientific">Methyloceanibacter methanicus</name>
    <dbReference type="NCBI Taxonomy" id="1774968"/>
    <lineage>
        <taxon>Bacteria</taxon>
        <taxon>Pseudomonadati</taxon>
        <taxon>Pseudomonadota</taxon>
        <taxon>Alphaproteobacteria</taxon>
        <taxon>Hyphomicrobiales</taxon>
        <taxon>Hyphomicrobiaceae</taxon>
        <taxon>Methyloceanibacter</taxon>
    </lineage>
</organism>
<dbReference type="OrthoDB" id="8451453at2"/>
<sequence length="101" mass="11047">MAGVKLGSLCALGASLCVAFALAPQGPARAGEQVDIVTSRGLIGFGHMKRVTEAHCLDRNYWWFYRPYTTAGEDFPRCEPYFHYLDTGGGTGNAWADRAMK</sequence>
<comment type="caution">
    <text evidence="2">The sequence shown here is derived from an EMBL/GenBank/DDBJ whole genome shotgun (WGS) entry which is preliminary data.</text>
</comment>
<dbReference type="STRING" id="1774968.AUC68_09345"/>
<dbReference type="RefSeq" id="WP_069438055.1">
    <property type="nucleotide sequence ID" value="NZ_LPWG01000013.1"/>
</dbReference>
<evidence type="ECO:0000256" key="1">
    <source>
        <dbReference type="SAM" id="SignalP"/>
    </source>
</evidence>
<name>A0A1E3VYK1_9HYPH</name>
<evidence type="ECO:0000313" key="2">
    <source>
        <dbReference type="EMBL" id="ODR98599.1"/>
    </source>
</evidence>
<keyword evidence="1" id="KW-0732">Signal</keyword>
<gene>
    <name evidence="2" type="ORF">AUC68_09345</name>
</gene>
<proteinExistence type="predicted"/>
<dbReference type="Proteomes" id="UP000094501">
    <property type="component" value="Unassembled WGS sequence"/>
</dbReference>
<feature type="chain" id="PRO_5009138916" description="YARHG domain-containing protein" evidence="1">
    <location>
        <begin position="31"/>
        <end position="101"/>
    </location>
</feature>
<dbReference type="AlphaFoldDB" id="A0A1E3VYK1"/>
<reference evidence="2 3" key="1">
    <citation type="journal article" date="2016" name="Environ. Microbiol.">
        <title>New Methyloceanibacter diversity from North Sea sediments includes methanotroph containing solely the soluble methane monooxygenase.</title>
        <authorList>
            <person name="Vekeman B."/>
            <person name="Kerckhof F.M."/>
            <person name="Cremers G."/>
            <person name="de Vos P."/>
            <person name="Vandamme P."/>
            <person name="Boon N."/>
            <person name="Op den Camp H.J."/>
            <person name="Heylen K."/>
        </authorList>
    </citation>
    <scope>NUCLEOTIDE SEQUENCE [LARGE SCALE GENOMIC DNA]</scope>
    <source>
        <strain evidence="2 3">R-67174</strain>
    </source>
</reference>
<accession>A0A1E3VYK1</accession>
<evidence type="ECO:0000313" key="3">
    <source>
        <dbReference type="Proteomes" id="UP000094501"/>
    </source>
</evidence>
<protein>
    <recommendedName>
        <fullName evidence="4">YARHG domain-containing protein</fullName>
    </recommendedName>
</protein>
<feature type="signal peptide" evidence="1">
    <location>
        <begin position="1"/>
        <end position="30"/>
    </location>
</feature>
<dbReference type="EMBL" id="LPWG01000013">
    <property type="protein sequence ID" value="ODR98599.1"/>
    <property type="molecule type" value="Genomic_DNA"/>
</dbReference>
<evidence type="ECO:0008006" key="4">
    <source>
        <dbReference type="Google" id="ProtNLM"/>
    </source>
</evidence>